<dbReference type="GO" id="GO:0005524">
    <property type="term" value="F:ATP binding"/>
    <property type="evidence" value="ECO:0007669"/>
    <property type="project" value="UniProtKB-KW"/>
</dbReference>
<dbReference type="SUPFAM" id="SSF52540">
    <property type="entry name" value="P-loop containing nucleoside triphosphate hydrolases"/>
    <property type="match status" value="1"/>
</dbReference>
<reference evidence="2 3" key="1">
    <citation type="submission" date="2020-05" db="EMBL/GenBank/DDBJ databases">
        <title>Complete genome sequencing of Campylobacter and Arcobacter type strains.</title>
        <authorList>
            <person name="Miller W.G."/>
            <person name="Yee E."/>
        </authorList>
    </citation>
    <scope>NUCLEOTIDE SEQUENCE [LARGE SCALE GENOMIC DNA]</scope>
    <source>
        <strain evidence="2 3">LMG 6451</strain>
    </source>
</reference>
<dbReference type="EMBL" id="CP053832">
    <property type="protein sequence ID" value="QKF84570.1"/>
    <property type="molecule type" value="Genomic_DNA"/>
</dbReference>
<dbReference type="Gene3D" id="3.40.50.300">
    <property type="entry name" value="P-loop containing nucleotide triphosphate hydrolases"/>
    <property type="match status" value="1"/>
</dbReference>
<dbReference type="PANTHER" id="PTHR43581:SF4">
    <property type="entry name" value="ATP_GTP PHOSPHATASE"/>
    <property type="match status" value="1"/>
</dbReference>
<feature type="domain" description="AAA+ ATPase" evidence="1">
    <location>
        <begin position="26"/>
        <end position="308"/>
    </location>
</feature>
<dbReference type="RefSeq" id="WP_018713769.1">
    <property type="nucleotide sequence ID" value="NZ_CP053832.1"/>
</dbReference>
<dbReference type="CDD" id="cd00267">
    <property type="entry name" value="ABC_ATPase"/>
    <property type="match status" value="1"/>
</dbReference>
<dbReference type="GO" id="GO:0016887">
    <property type="term" value="F:ATP hydrolysis activity"/>
    <property type="evidence" value="ECO:0007669"/>
    <property type="project" value="InterPro"/>
</dbReference>
<dbReference type="PANTHER" id="PTHR43581">
    <property type="entry name" value="ATP/GTP PHOSPHATASE"/>
    <property type="match status" value="1"/>
</dbReference>
<sequence>MYIKKIKIKNFRAFSKKDEVYEIELGTNLTCISGHNGIGKSTILAMLSNCAEIKKKDGELLNGDAFRGDYSDIIKYDKIADSSGRKCTIFFDDLPRDEKGNILDGYLSELSFRATTQKLDEANFRYRLIPIKDENKKDEKKISWPVYYLGLSRLFPFGEADAVEQKTIKENSYKNMIIQEYNYIFTLDGVSGKAEFIQPNSIKRKKGVGIITEQYGSLANSSGQDNLGQILAAVFSFQRLKDNQKDCYHGGILLIDEIDATLHPAAQNRLFEFLYKKSKELDLQIVFTTHSLSLMEHICKKELNEQNNYCIIQYLRNAIGKIEIIKNPTMSGIYADLMVKYKNRIINKEINVFMEDDVSRWFLKGILKNTKIKSDLNFLDGEFGFVDIVKLAVSSNIFKDALVILDPDVKRDESKHQLHNILKKDSFFTFDKKQKYKRTILTLPGSEPVEKILGKYVLSLEEDHKFYSDNVDDNIVYRSVHVNYENLKSGHKEKNELEIYKEWFNEYKEIFGEALLDYWIKENKEVVDEFVDNFKFEYNKIAKTFGIDKI</sequence>
<protein>
    <submittedName>
        <fullName evidence="2">ATP-binding protein (AAA domain)</fullName>
    </submittedName>
</protein>
<evidence type="ECO:0000259" key="1">
    <source>
        <dbReference type="SMART" id="SM00382"/>
    </source>
</evidence>
<keyword evidence="2" id="KW-0547">Nucleotide-binding</keyword>
<dbReference type="AlphaFoldDB" id="A0AAE7EAH8"/>
<dbReference type="InterPro" id="IPR003593">
    <property type="entry name" value="AAA+_ATPase"/>
</dbReference>
<proteinExistence type="predicted"/>
<dbReference type="Proteomes" id="UP000509722">
    <property type="component" value="Chromosome"/>
</dbReference>
<evidence type="ECO:0000313" key="2">
    <source>
        <dbReference type="EMBL" id="QKF84570.1"/>
    </source>
</evidence>
<accession>A0AAE7EAH8</accession>
<name>A0AAE7EAH8_9BACT</name>
<dbReference type="Pfam" id="PF13304">
    <property type="entry name" value="AAA_21"/>
    <property type="match status" value="1"/>
</dbReference>
<dbReference type="SMART" id="SM00382">
    <property type="entry name" value="AAA"/>
    <property type="match status" value="1"/>
</dbReference>
<dbReference type="InterPro" id="IPR003959">
    <property type="entry name" value="ATPase_AAA_core"/>
</dbReference>
<gene>
    <name evidence="2" type="ORF">CURT_1093</name>
</gene>
<evidence type="ECO:0000313" key="3">
    <source>
        <dbReference type="Proteomes" id="UP000509722"/>
    </source>
</evidence>
<dbReference type="InterPro" id="IPR027417">
    <property type="entry name" value="P-loop_NTPase"/>
</dbReference>
<dbReference type="InterPro" id="IPR051396">
    <property type="entry name" value="Bact_Antivir_Def_Nuclease"/>
</dbReference>
<keyword evidence="2" id="KW-0067">ATP-binding</keyword>
<dbReference type="GeneID" id="77175999"/>
<organism evidence="2 3">
    <name type="scientific">Campylobacter ureolyticus</name>
    <dbReference type="NCBI Taxonomy" id="827"/>
    <lineage>
        <taxon>Bacteria</taxon>
        <taxon>Pseudomonadati</taxon>
        <taxon>Campylobacterota</taxon>
        <taxon>Epsilonproteobacteria</taxon>
        <taxon>Campylobacterales</taxon>
        <taxon>Campylobacteraceae</taxon>
        <taxon>Campylobacter</taxon>
    </lineage>
</organism>